<dbReference type="AlphaFoldDB" id="A0A3E2TA48"/>
<dbReference type="Proteomes" id="UP000261231">
    <property type="component" value="Unassembled WGS sequence"/>
</dbReference>
<evidence type="ECO:0000313" key="4">
    <source>
        <dbReference type="Proteomes" id="UP000261231"/>
    </source>
</evidence>
<comment type="caution">
    <text evidence="1">The sequence shown here is derived from an EMBL/GenBank/DDBJ whole genome shotgun (WGS) entry which is preliminary data.</text>
</comment>
<evidence type="ECO:0000313" key="3">
    <source>
        <dbReference type="Proteomes" id="UP000260773"/>
    </source>
</evidence>
<dbReference type="OrthoDB" id="9815752at2"/>
<gene>
    <name evidence="1" type="ORF">DW070_17345</name>
    <name evidence="2" type="ORF">DW747_07345</name>
</gene>
<sequence>MSQDRDRLTKITHNGFDYTFAYDGFGNRKSVSIAGKAAVSHDYKAKNGNLLKSTYANGWEVAYTCDNLDRVTEVKASKDGTSYTIGRYIYDKLGRVARFVDGQVSGKSIRNMGIWKWFR</sequence>
<dbReference type="NCBIfam" id="TIGR01643">
    <property type="entry name" value="YD_repeat_2x"/>
    <property type="match status" value="2"/>
</dbReference>
<keyword evidence="4" id="KW-1185">Reference proteome</keyword>
<dbReference type="EMBL" id="QVFD01000005">
    <property type="protein sequence ID" value="RGC47971.1"/>
    <property type="molecule type" value="Genomic_DNA"/>
</dbReference>
<evidence type="ECO:0000313" key="1">
    <source>
        <dbReference type="EMBL" id="RGB71364.1"/>
    </source>
</evidence>
<reference evidence="3 4" key="1">
    <citation type="submission" date="2018-08" db="EMBL/GenBank/DDBJ databases">
        <title>A genome reference for cultivated species of the human gut microbiota.</title>
        <authorList>
            <person name="Zou Y."/>
            <person name="Xue W."/>
            <person name="Luo G."/>
        </authorList>
    </citation>
    <scope>NUCLEOTIDE SEQUENCE [LARGE SCALE GENOMIC DNA]</scope>
    <source>
        <strain evidence="1 3">AF45-17</strain>
        <strain evidence="2 4">AM28-39</strain>
    </source>
</reference>
<dbReference type="InterPro" id="IPR006530">
    <property type="entry name" value="YD"/>
</dbReference>
<proteinExistence type="predicted"/>
<dbReference type="EMBL" id="QVEP01000102">
    <property type="protein sequence ID" value="RGB71364.1"/>
    <property type="molecule type" value="Genomic_DNA"/>
</dbReference>
<evidence type="ECO:0000313" key="2">
    <source>
        <dbReference type="EMBL" id="RGC47971.1"/>
    </source>
</evidence>
<name>A0A3E2TA48_9FIRM</name>
<evidence type="ECO:0008006" key="5">
    <source>
        <dbReference type="Google" id="ProtNLM"/>
    </source>
</evidence>
<dbReference type="Pfam" id="PF05593">
    <property type="entry name" value="RHS_repeat"/>
    <property type="match status" value="1"/>
</dbReference>
<dbReference type="InterPro" id="IPR031325">
    <property type="entry name" value="RHS_repeat"/>
</dbReference>
<organism evidence="1 3">
    <name type="scientific">Coprococcus catus</name>
    <dbReference type="NCBI Taxonomy" id="116085"/>
    <lineage>
        <taxon>Bacteria</taxon>
        <taxon>Bacillati</taxon>
        <taxon>Bacillota</taxon>
        <taxon>Clostridia</taxon>
        <taxon>Lachnospirales</taxon>
        <taxon>Lachnospiraceae</taxon>
        <taxon>Coprococcus</taxon>
    </lineage>
</organism>
<protein>
    <recommendedName>
        <fullName evidence="5">RHS repeat protein</fullName>
    </recommendedName>
</protein>
<dbReference type="Proteomes" id="UP000260773">
    <property type="component" value="Unassembled WGS sequence"/>
</dbReference>
<dbReference type="Gene3D" id="2.180.10.10">
    <property type="entry name" value="RHS repeat-associated core"/>
    <property type="match status" value="1"/>
</dbReference>
<accession>A0A3E2TA48</accession>